<dbReference type="AlphaFoldDB" id="A0A7C9HDN2"/>
<dbReference type="EMBL" id="VVIQ01000003">
    <property type="protein sequence ID" value="MUL27583.1"/>
    <property type="molecule type" value="Genomic_DNA"/>
</dbReference>
<evidence type="ECO:0000313" key="2">
    <source>
        <dbReference type="Proteomes" id="UP000482295"/>
    </source>
</evidence>
<gene>
    <name evidence="1" type="ORF">F0475_04525</name>
</gene>
<keyword evidence="2" id="KW-1185">Reference proteome</keyword>
<proteinExistence type="predicted"/>
<protein>
    <submittedName>
        <fullName evidence="1">Uncharacterized protein</fullName>
    </submittedName>
</protein>
<evidence type="ECO:0000313" key="1">
    <source>
        <dbReference type="EMBL" id="MUL27583.1"/>
    </source>
</evidence>
<reference evidence="1 2" key="1">
    <citation type="submission" date="2019-09" db="EMBL/GenBank/DDBJ databases">
        <title>Prevotella A2879 sp. nov., isolated from an abscess of a patient.</title>
        <authorList>
            <person name="Buhl M."/>
            <person name="Oberhettinger P."/>
        </authorList>
    </citation>
    <scope>NUCLEOTIDE SEQUENCE [LARGE SCALE GENOMIC DNA]</scope>
    <source>
        <strain evidence="1 2">A2879</strain>
    </source>
</reference>
<organism evidence="1 2">
    <name type="scientific">Prevotella vespertina</name>
    <dbReference type="NCBI Taxonomy" id="2608404"/>
    <lineage>
        <taxon>Bacteria</taxon>
        <taxon>Pseudomonadati</taxon>
        <taxon>Bacteroidota</taxon>
        <taxon>Bacteroidia</taxon>
        <taxon>Bacteroidales</taxon>
        <taxon>Prevotellaceae</taxon>
        <taxon>Prevotella</taxon>
    </lineage>
</organism>
<name>A0A7C9HDN2_9BACT</name>
<dbReference type="Proteomes" id="UP000482295">
    <property type="component" value="Unassembled WGS sequence"/>
</dbReference>
<accession>A0A7C9HDN2</accession>
<comment type="caution">
    <text evidence="1">The sequence shown here is derived from an EMBL/GenBank/DDBJ whole genome shotgun (WGS) entry which is preliminary data.</text>
</comment>
<sequence length="111" mass="12301">MIVWIGSGVLTMVCEHTGNVSIADNMRDGHCKKEANKHCMKLQVKSLSATNTAQSSIQKVHPIQISLLPQLVTSCSLLPLPTLTKAPEKVLSLLWHSPPRQYLRFLTTLLI</sequence>